<organism evidence="2 3">
    <name type="scientific">Nitrosomonas oligotropha</name>
    <dbReference type="NCBI Taxonomy" id="42354"/>
    <lineage>
        <taxon>Bacteria</taxon>
        <taxon>Pseudomonadati</taxon>
        <taxon>Pseudomonadota</taxon>
        <taxon>Betaproteobacteria</taxon>
        <taxon>Nitrosomonadales</taxon>
        <taxon>Nitrosomonadaceae</taxon>
        <taxon>Nitrosomonas</taxon>
    </lineage>
</organism>
<dbReference type="AlphaFoldDB" id="A0A1H8UF05"/>
<accession>A0A1H8UF05</accession>
<feature type="region of interest" description="Disordered" evidence="1">
    <location>
        <begin position="28"/>
        <end position="68"/>
    </location>
</feature>
<evidence type="ECO:0000313" key="2">
    <source>
        <dbReference type="EMBL" id="SEP01473.1"/>
    </source>
</evidence>
<dbReference type="Proteomes" id="UP000198814">
    <property type="component" value="Unassembled WGS sequence"/>
</dbReference>
<feature type="compositionally biased region" description="Polar residues" evidence="1">
    <location>
        <begin position="39"/>
        <end position="60"/>
    </location>
</feature>
<keyword evidence="3" id="KW-1185">Reference proteome</keyword>
<reference evidence="3" key="1">
    <citation type="submission" date="2016-10" db="EMBL/GenBank/DDBJ databases">
        <authorList>
            <person name="Varghese N."/>
            <person name="Submissions S."/>
        </authorList>
    </citation>
    <scope>NUCLEOTIDE SEQUENCE [LARGE SCALE GENOMIC DNA]</scope>
    <source>
        <strain evidence="3">Nm76</strain>
    </source>
</reference>
<sequence>MADKSDPYALDRFIQAKHRVLRLLWPKSPAPASDHIGCGTSSRNLLDSDSAQYRNATQSGVRRKPEHT</sequence>
<evidence type="ECO:0000313" key="3">
    <source>
        <dbReference type="Proteomes" id="UP000198814"/>
    </source>
</evidence>
<gene>
    <name evidence="2" type="ORF">SAMN05216333_1345</name>
</gene>
<evidence type="ECO:0000256" key="1">
    <source>
        <dbReference type="SAM" id="MobiDB-lite"/>
    </source>
</evidence>
<dbReference type="STRING" id="42354.SAMN05216333_1345"/>
<proteinExistence type="predicted"/>
<protein>
    <submittedName>
        <fullName evidence="2">Uncharacterized protein</fullName>
    </submittedName>
</protein>
<name>A0A1H8UF05_9PROT</name>
<dbReference type="EMBL" id="FODO01000034">
    <property type="protein sequence ID" value="SEP01473.1"/>
    <property type="molecule type" value="Genomic_DNA"/>
</dbReference>